<comment type="subcellular location">
    <subcellularLocation>
        <location evidence="1">Cytoplasm</location>
    </subcellularLocation>
</comment>
<keyword evidence="4" id="KW-0963">Cytoplasm</keyword>
<evidence type="ECO:0000256" key="9">
    <source>
        <dbReference type="ARBA" id="ARBA00022842"/>
    </source>
</evidence>
<dbReference type="RefSeq" id="WP_258568888.1">
    <property type="nucleotide sequence ID" value="NZ_JAKUDN010000001.1"/>
</dbReference>
<evidence type="ECO:0000256" key="7">
    <source>
        <dbReference type="ARBA" id="ARBA00022741"/>
    </source>
</evidence>
<protein>
    <recommendedName>
        <fullName evidence="3">tRNA threonylcarbamoyladenosine biosynthesis protein TsaE</fullName>
    </recommendedName>
    <alternativeName>
        <fullName evidence="10">t(6)A37 threonylcarbamoyladenosine biosynthesis protein TsaE</fullName>
    </alternativeName>
</protein>
<dbReference type="EMBL" id="JAKUDN010000001">
    <property type="protein sequence ID" value="MCP8351774.1"/>
    <property type="molecule type" value="Genomic_DNA"/>
</dbReference>
<evidence type="ECO:0000256" key="6">
    <source>
        <dbReference type="ARBA" id="ARBA00022723"/>
    </source>
</evidence>
<comment type="similarity">
    <text evidence="2">Belongs to the TsaE family.</text>
</comment>
<keyword evidence="5" id="KW-0819">tRNA processing</keyword>
<evidence type="ECO:0000256" key="1">
    <source>
        <dbReference type="ARBA" id="ARBA00004496"/>
    </source>
</evidence>
<name>A0ABT1L3I1_9GAMM</name>
<evidence type="ECO:0000256" key="3">
    <source>
        <dbReference type="ARBA" id="ARBA00019010"/>
    </source>
</evidence>
<evidence type="ECO:0000313" key="12">
    <source>
        <dbReference type="Proteomes" id="UP001320768"/>
    </source>
</evidence>
<dbReference type="InterPro" id="IPR027417">
    <property type="entry name" value="P-loop_NTPase"/>
</dbReference>
<dbReference type="NCBIfam" id="TIGR00150">
    <property type="entry name" value="T6A_YjeE"/>
    <property type="match status" value="1"/>
</dbReference>
<keyword evidence="8" id="KW-0067">ATP-binding</keyword>
<evidence type="ECO:0000313" key="11">
    <source>
        <dbReference type="EMBL" id="MCP8351774.1"/>
    </source>
</evidence>
<proteinExistence type="inferred from homology"/>
<evidence type="ECO:0000256" key="2">
    <source>
        <dbReference type="ARBA" id="ARBA00007599"/>
    </source>
</evidence>
<keyword evidence="7" id="KW-0547">Nucleotide-binding</keyword>
<dbReference type="Pfam" id="PF02367">
    <property type="entry name" value="TsaE"/>
    <property type="match status" value="1"/>
</dbReference>
<accession>A0ABT1L3I1</accession>
<dbReference type="SUPFAM" id="SSF52540">
    <property type="entry name" value="P-loop containing nucleoside triphosphate hydrolases"/>
    <property type="match status" value="1"/>
</dbReference>
<keyword evidence="12" id="KW-1185">Reference proteome</keyword>
<reference evidence="11 12" key="1">
    <citation type="journal article" date="2022" name="Nat. Microbiol.">
        <title>The microbiome of a bacterivorous marine choanoflagellate contains a resource-demanding obligate bacterial associate.</title>
        <authorList>
            <person name="Needham D.M."/>
            <person name="Poirier C."/>
            <person name="Bachy C."/>
            <person name="George E.E."/>
            <person name="Wilken S."/>
            <person name="Yung C.C.M."/>
            <person name="Limardo A.J."/>
            <person name="Morando M."/>
            <person name="Sudek L."/>
            <person name="Malmstrom R.R."/>
            <person name="Keeling P.J."/>
            <person name="Santoro A.E."/>
            <person name="Worden A.Z."/>
        </authorList>
    </citation>
    <scope>NUCLEOTIDE SEQUENCE [LARGE SCALE GENOMIC DNA]</scope>
    <source>
        <strain evidence="11 12">Comchoano-2</strain>
    </source>
</reference>
<sequence>MKQQKLILQDLEDMYRFASMVAESARVFDGPCMIHLSGDLGAGKTTFCQYFIETFGYQGHVSSPSYALVNTYATQECNIAHADFYRLDEEDSLDLIGWDMVCEESDILLIEWPVATMSEPDMLIQFAFSESIRSVTWIQYS</sequence>
<dbReference type="Gene3D" id="3.40.50.300">
    <property type="entry name" value="P-loop containing nucleotide triphosphate hydrolases"/>
    <property type="match status" value="1"/>
</dbReference>
<evidence type="ECO:0000256" key="8">
    <source>
        <dbReference type="ARBA" id="ARBA00022840"/>
    </source>
</evidence>
<organism evidence="11 12">
    <name type="scientific">Candidatus Synchoanobacter obligatus</name>
    <dbReference type="NCBI Taxonomy" id="2919597"/>
    <lineage>
        <taxon>Bacteria</taxon>
        <taxon>Pseudomonadati</taxon>
        <taxon>Pseudomonadota</taxon>
        <taxon>Gammaproteobacteria</taxon>
        <taxon>Candidatus Comchoanobacterales</taxon>
        <taxon>Candidatus Comchoanobacteraceae</taxon>
        <taxon>Candidatus Synchoanobacter</taxon>
    </lineage>
</organism>
<dbReference type="PANTHER" id="PTHR33540:SF2">
    <property type="entry name" value="TRNA THREONYLCARBAMOYLADENOSINE BIOSYNTHESIS PROTEIN TSAE"/>
    <property type="match status" value="1"/>
</dbReference>
<evidence type="ECO:0000256" key="5">
    <source>
        <dbReference type="ARBA" id="ARBA00022694"/>
    </source>
</evidence>
<keyword evidence="9" id="KW-0460">Magnesium</keyword>
<evidence type="ECO:0000256" key="4">
    <source>
        <dbReference type="ARBA" id="ARBA00022490"/>
    </source>
</evidence>
<dbReference type="Proteomes" id="UP001320768">
    <property type="component" value="Unassembled WGS sequence"/>
</dbReference>
<keyword evidence="6" id="KW-0479">Metal-binding</keyword>
<dbReference type="PANTHER" id="PTHR33540">
    <property type="entry name" value="TRNA THREONYLCARBAMOYLADENOSINE BIOSYNTHESIS PROTEIN TSAE"/>
    <property type="match status" value="1"/>
</dbReference>
<gene>
    <name evidence="11" type="primary">tsaE</name>
    <name evidence="11" type="ORF">MKS91_00490</name>
</gene>
<comment type="caution">
    <text evidence="11">The sequence shown here is derived from an EMBL/GenBank/DDBJ whole genome shotgun (WGS) entry which is preliminary data.</text>
</comment>
<dbReference type="InterPro" id="IPR003442">
    <property type="entry name" value="T6A_TsaE"/>
</dbReference>
<evidence type="ECO:0000256" key="10">
    <source>
        <dbReference type="ARBA" id="ARBA00032441"/>
    </source>
</evidence>